<dbReference type="Proteomes" id="UP000032141">
    <property type="component" value="Chromosome C9"/>
</dbReference>
<evidence type="ECO:0000313" key="5">
    <source>
        <dbReference type="Proteomes" id="UP000032141"/>
    </source>
</evidence>
<protein>
    <recommendedName>
        <fullName evidence="3">Translation elongation factor EFG/EF2 domain-containing protein</fullName>
    </recommendedName>
</protein>
<evidence type="ECO:0000256" key="1">
    <source>
        <dbReference type="ARBA" id="ARBA00022741"/>
    </source>
</evidence>
<dbReference type="InterPro" id="IPR014721">
    <property type="entry name" value="Ribsml_uS5_D2-typ_fold_subgr"/>
</dbReference>
<keyword evidence="5" id="KW-1185">Reference proteome</keyword>
<dbReference type="Gene3D" id="3.30.230.10">
    <property type="match status" value="1"/>
</dbReference>
<evidence type="ECO:0000256" key="2">
    <source>
        <dbReference type="ARBA" id="ARBA00023134"/>
    </source>
</evidence>
<accession>A0A0D3E3R8</accession>
<organism evidence="4 5">
    <name type="scientific">Brassica oleracea var. oleracea</name>
    <dbReference type="NCBI Taxonomy" id="109376"/>
    <lineage>
        <taxon>Eukaryota</taxon>
        <taxon>Viridiplantae</taxon>
        <taxon>Streptophyta</taxon>
        <taxon>Embryophyta</taxon>
        <taxon>Tracheophyta</taxon>
        <taxon>Spermatophyta</taxon>
        <taxon>Magnoliopsida</taxon>
        <taxon>eudicotyledons</taxon>
        <taxon>Gunneridae</taxon>
        <taxon>Pentapetalae</taxon>
        <taxon>rosids</taxon>
        <taxon>malvids</taxon>
        <taxon>Brassicales</taxon>
        <taxon>Brassicaceae</taxon>
        <taxon>Brassiceae</taxon>
        <taxon>Brassica</taxon>
    </lineage>
</organism>
<dbReference type="InterPro" id="IPR005517">
    <property type="entry name" value="Transl_elong_EFG/EF2_IV"/>
</dbReference>
<dbReference type="EnsemblPlants" id="Bo9g028640.1">
    <property type="protein sequence ID" value="Bo9g028640.1"/>
    <property type="gene ID" value="Bo9g028640"/>
</dbReference>
<evidence type="ECO:0000313" key="4">
    <source>
        <dbReference type="EnsemblPlants" id="Bo9g028640.1"/>
    </source>
</evidence>
<reference evidence="4" key="2">
    <citation type="submission" date="2015-03" db="UniProtKB">
        <authorList>
            <consortium name="EnsemblPlants"/>
        </authorList>
    </citation>
    <scope>IDENTIFICATION</scope>
</reference>
<dbReference type="SUPFAM" id="SSF54211">
    <property type="entry name" value="Ribosomal protein S5 domain 2-like"/>
    <property type="match status" value="1"/>
</dbReference>
<keyword evidence="2" id="KW-0342">GTP-binding</keyword>
<proteinExistence type="predicted"/>
<dbReference type="AlphaFoldDB" id="A0A0D3E3R8"/>
<dbReference type="GO" id="GO:0005525">
    <property type="term" value="F:GTP binding"/>
    <property type="evidence" value="ECO:0007669"/>
    <property type="project" value="UniProtKB-KW"/>
</dbReference>
<feature type="domain" description="Translation elongation factor EFG/EF2" evidence="3">
    <location>
        <begin position="2"/>
        <end position="58"/>
    </location>
</feature>
<name>A0A0D3E3R8_BRAOL</name>
<dbReference type="SMR" id="A0A0D3E3R8"/>
<evidence type="ECO:0000259" key="3">
    <source>
        <dbReference type="Pfam" id="PF03764"/>
    </source>
</evidence>
<reference evidence="4 5" key="1">
    <citation type="journal article" date="2014" name="Genome Biol.">
        <title>Transcriptome and methylome profiling reveals relics of genome dominance in the mesopolyploid Brassica oleracea.</title>
        <authorList>
            <person name="Parkin I.A."/>
            <person name="Koh C."/>
            <person name="Tang H."/>
            <person name="Robinson S.J."/>
            <person name="Kagale S."/>
            <person name="Clarke W.E."/>
            <person name="Town C.D."/>
            <person name="Nixon J."/>
            <person name="Krishnakumar V."/>
            <person name="Bidwell S.L."/>
            <person name="Denoeud F."/>
            <person name="Belcram H."/>
            <person name="Links M.G."/>
            <person name="Just J."/>
            <person name="Clarke C."/>
            <person name="Bender T."/>
            <person name="Huebert T."/>
            <person name="Mason A.S."/>
            <person name="Pires J.C."/>
            <person name="Barker G."/>
            <person name="Moore J."/>
            <person name="Walley P.G."/>
            <person name="Manoli S."/>
            <person name="Batley J."/>
            <person name="Edwards D."/>
            <person name="Nelson M.N."/>
            <person name="Wang X."/>
            <person name="Paterson A.H."/>
            <person name="King G."/>
            <person name="Bancroft I."/>
            <person name="Chalhoub B."/>
            <person name="Sharpe A.G."/>
        </authorList>
    </citation>
    <scope>NUCLEOTIDE SEQUENCE</scope>
    <source>
        <strain evidence="4 5">cv. TO1000</strain>
    </source>
</reference>
<sequence length="58" mass="6369">MKQSGGQGQFVDISITVRFETLEAGSGYEFKSEIIRGAVPRNYNPGVMKRLEECISSG</sequence>
<dbReference type="HOGENOM" id="CLU_2981851_0_0_1"/>
<dbReference type="InterPro" id="IPR020568">
    <property type="entry name" value="Ribosomal_Su5_D2-typ_SF"/>
</dbReference>
<dbReference type="Gramene" id="Bo9g028640.1">
    <property type="protein sequence ID" value="Bo9g028640.1"/>
    <property type="gene ID" value="Bo9g028640"/>
</dbReference>
<keyword evidence="1" id="KW-0547">Nucleotide-binding</keyword>
<dbReference type="eggNOG" id="KOG0465">
    <property type="taxonomic scope" value="Eukaryota"/>
</dbReference>
<dbReference type="STRING" id="109376.A0A0D3E3R8"/>
<dbReference type="Pfam" id="PF03764">
    <property type="entry name" value="EFG_IV"/>
    <property type="match status" value="1"/>
</dbReference>